<dbReference type="Gene3D" id="4.10.240.10">
    <property type="entry name" value="Zn(2)-C6 fungal-type DNA-binding domain"/>
    <property type="match status" value="1"/>
</dbReference>
<dbReference type="GO" id="GO:0003677">
    <property type="term" value="F:DNA binding"/>
    <property type="evidence" value="ECO:0007669"/>
    <property type="project" value="UniProtKB-KW"/>
</dbReference>
<keyword evidence="2" id="KW-0238">DNA-binding</keyword>
<dbReference type="PROSITE" id="PS50048">
    <property type="entry name" value="ZN2_CY6_FUNGAL_2"/>
    <property type="match status" value="1"/>
</dbReference>
<evidence type="ECO:0000313" key="7">
    <source>
        <dbReference type="Proteomes" id="UP000191672"/>
    </source>
</evidence>
<keyword evidence="4" id="KW-0539">Nucleus</keyword>
<name>A0A1V6Q2V3_9EURO</name>
<evidence type="ECO:0000256" key="3">
    <source>
        <dbReference type="ARBA" id="ARBA00023163"/>
    </source>
</evidence>
<reference evidence="7" key="1">
    <citation type="journal article" date="2017" name="Nat. Microbiol.">
        <title>Global analysis of biosynthetic gene clusters reveals vast potential of secondary metabolite production in Penicillium species.</title>
        <authorList>
            <person name="Nielsen J.C."/>
            <person name="Grijseels S."/>
            <person name="Prigent S."/>
            <person name="Ji B."/>
            <person name="Dainat J."/>
            <person name="Nielsen K.F."/>
            <person name="Frisvad J.C."/>
            <person name="Workman M."/>
            <person name="Nielsen J."/>
        </authorList>
    </citation>
    <scope>NUCLEOTIDE SEQUENCE [LARGE SCALE GENOMIC DNA]</scope>
    <source>
        <strain evidence="7">IBT 31811</strain>
    </source>
</reference>
<dbReference type="GO" id="GO:0008270">
    <property type="term" value="F:zinc ion binding"/>
    <property type="evidence" value="ECO:0007669"/>
    <property type="project" value="InterPro"/>
</dbReference>
<dbReference type="PANTHER" id="PTHR38111:SF11">
    <property type="entry name" value="TRANSCRIPTION FACTOR DOMAIN-CONTAINING PROTEIN-RELATED"/>
    <property type="match status" value="1"/>
</dbReference>
<proteinExistence type="predicted"/>
<evidence type="ECO:0000256" key="1">
    <source>
        <dbReference type="ARBA" id="ARBA00023015"/>
    </source>
</evidence>
<dbReference type="PANTHER" id="PTHR38111">
    <property type="entry name" value="ZN(2)-C6 FUNGAL-TYPE DOMAIN-CONTAINING PROTEIN-RELATED"/>
    <property type="match status" value="1"/>
</dbReference>
<dbReference type="STRING" id="416450.A0A1V6Q2V3"/>
<evidence type="ECO:0000259" key="5">
    <source>
        <dbReference type="PROSITE" id="PS50048"/>
    </source>
</evidence>
<dbReference type="CDD" id="cd00067">
    <property type="entry name" value="GAL4"/>
    <property type="match status" value="1"/>
</dbReference>
<dbReference type="EMBL" id="MDYN01000016">
    <property type="protein sequence ID" value="OQD83600.1"/>
    <property type="molecule type" value="Genomic_DNA"/>
</dbReference>
<protein>
    <recommendedName>
        <fullName evidence="5">Zn(2)-C6 fungal-type domain-containing protein</fullName>
    </recommendedName>
</protein>
<evidence type="ECO:0000313" key="6">
    <source>
        <dbReference type="EMBL" id="OQD83600.1"/>
    </source>
</evidence>
<dbReference type="AlphaFoldDB" id="A0A1V6Q2V3"/>
<dbReference type="GO" id="GO:0000981">
    <property type="term" value="F:DNA-binding transcription factor activity, RNA polymerase II-specific"/>
    <property type="evidence" value="ECO:0007669"/>
    <property type="project" value="InterPro"/>
</dbReference>
<dbReference type="InterPro" id="IPR053178">
    <property type="entry name" value="Osmoadaptation_assoc"/>
</dbReference>
<keyword evidence="3" id="KW-0804">Transcription</keyword>
<sequence length="452" mass="50710">MPGVPSSRACDECRKRKKKCNLAMPVCARCAQLKIKCFGVGQQRYKFINRNATGLEPLRIVSSNRTTLITGHLISRLEVRDIRYDTNCFGAFLHLIPKRIGANNALDIAADTFATVYSNLHLDQYPVQALVKHGKALTALRDCLKMPLDGQVAEIATAIYFTMLNDDLINNRTNRPRVSHIEILLHLLQMTAHWNWKSKFELETLLTLTGIVVMESLGNPRINLEPWVWNVLEKVEAPKSAEDRHLHTEAMRKSPDRFPSLELRRIIETIQMIREPAHRSSDLQFNYNLLLSDLEKLNRLPKSLFFNNEPSTDQPSPQIQLGNQTRLATVLTLALMVNTVLQESSSLDTNLLSENDMLVEESIAVSQIPDRYMPLGACYVTPCLIAACAASHNPKQQAVIAGLLGEISTTEGTPTTCVMDGVGGWRRKWEDMRRQVPGRPLLSAAICRHAGG</sequence>
<evidence type="ECO:0000256" key="4">
    <source>
        <dbReference type="ARBA" id="ARBA00023242"/>
    </source>
</evidence>
<accession>A0A1V6Q2V3</accession>
<dbReference type="SMART" id="SM00066">
    <property type="entry name" value="GAL4"/>
    <property type="match status" value="1"/>
</dbReference>
<comment type="caution">
    <text evidence="6">The sequence shown here is derived from an EMBL/GenBank/DDBJ whole genome shotgun (WGS) entry which is preliminary data.</text>
</comment>
<dbReference type="Pfam" id="PF00172">
    <property type="entry name" value="Zn_clus"/>
    <property type="match status" value="1"/>
</dbReference>
<dbReference type="PROSITE" id="PS00463">
    <property type="entry name" value="ZN2_CY6_FUNGAL_1"/>
    <property type="match status" value="1"/>
</dbReference>
<evidence type="ECO:0000256" key="2">
    <source>
        <dbReference type="ARBA" id="ARBA00023125"/>
    </source>
</evidence>
<organism evidence="6 7">
    <name type="scientific">Penicillium antarcticum</name>
    <dbReference type="NCBI Taxonomy" id="416450"/>
    <lineage>
        <taxon>Eukaryota</taxon>
        <taxon>Fungi</taxon>
        <taxon>Dikarya</taxon>
        <taxon>Ascomycota</taxon>
        <taxon>Pezizomycotina</taxon>
        <taxon>Eurotiomycetes</taxon>
        <taxon>Eurotiomycetidae</taxon>
        <taxon>Eurotiales</taxon>
        <taxon>Aspergillaceae</taxon>
        <taxon>Penicillium</taxon>
    </lineage>
</organism>
<gene>
    <name evidence="6" type="ORF">PENANT_c016G11227</name>
</gene>
<keyword evidence="1" id="KW-0805">Transcription regulation</keyword>
<dbReference type="InterPro" id="IPR036864">
    <property type="entry name" value="Zn2-C6_fun-type_DNA-bd_sf"/>
</dbReference>
<dbReference type="Proteomes" id="UP000191672">
    <property type="component" value="Unassembled WGS sequence"/>
</dbReference>
<dbReference type="SUPFAM" id="SSF57701">
    <property type="entry name" value="Zn2/Cys6 DNA-binding domain"/>
    <property type="match status" value="1"/>
</dbReference>
<dbReference type="InterPro" id="IPR001138">
    <property type="entry name" value="Zn2Cys6_DnaBD"/>
</dbReference>
<keyword evidence="7" id="KW-1185">Reference proteome</keyword>
<feature type="domain" description="Zn(2)-C6 fungal-type" evidence="5">
    <location>
        <begin position="9"/>
        <end position="37"/>
    </location>
</feature>